<reference evidence="5" key="1">
    <citation type="submission" date="2018-05" db="EMBL/GenBank/DDBJ databases">
        <authorList>
            <person name="Lanie J.A."/>
            <person name="Ng W.-L."/>
            <person name="Kazmierczak K.M."/>
            <person name="Andrzejewski T.M."/>
            <person name="Davidsen T.M."/>
            <person name="Wayne K.J."/>
            <person name="Tettelin H."/>
            <person name="Glass J.I."/>
            <person name="Rusch D."/>
            <person name="Podicherti R."/>
            <person name="Tsui H.-C.T."/>
            <person name="Winkler M.E."/>
        </authorList>
    </citation>
    <scope>NUCLEOTIDE SEQUENCE</scope>
</reference>
<dbReference type="PIRSF" id="PIRSF005096">
    <property type="entry name" value="GALM"/>
    <property type="match status" value="1"/>
</dbReference>
<organism evidence="5">
    <name type="scientific">marine metagenome</name>
    <dbReference type="NCBI Taxonomy" id="408172"/>
    <lineage>
        <taxon>unclassified sequences</taxon>
        <taxon>metagenomes</taxon>
        <taxon>ecological metagenomes</taxon>
    </lineage>
</organism>
<dbReference type="Gene3D" id="2.70.98.10">
    <property type="match status" value="1"/>
</dbReference>
<dbReference type="SUPFAM" id="SSF74650">
    <property type="entry name" value="Galactose mutarotase-like"/>
    <property type="match status" value="1"/>
</dbReference>
<dbReference type="InterPro" id="IPR047215">
    <property type="entry name" value="Galactose_mutarotase-like"/>
</dbReference>
<comment type="similarity">
    <text evidence="2">Belongs to the aldose epimerase family.</text>
</comment>
<dbReference type="GO" id="GO:0030246">
    <property type="term" value="F:carbohydrate binding"/>
    <property type="evidence" value="ECO:0007669"/>
    <property type="project" value="InterPro"/>
</dbReference>
<evidence type="ECO:0000313" key="5">
    <source>
        <dbReference type="EMBL" id="SUZ60008.1"/>
    </source>
</evidence>
<dbReference type="GO" id="GO:0005737">
    <property type="term" value="C:cytoplasm"/>
    <property type="evidence" value="ECO:0007669"/>
    <property type="project" value="TreeGrafter"/>
</dbReference>
<proteinExistence type="inferred from homology"/>
<accession>A0A381P1E6</accession>
<dbReference type="InterPro" id="IPR015443">
    <property type="entry name" value="Aldose_1-epimerase"/>
</dbReference>
<dbReference type="GO" id="GO:0004034">
    <property type="term" value="F:aldose 1-epimerase activity"/>
    <property type="evidence" value="ECO:0007669"/>
    <property type="project" value="TreeGrafter"/>
</dbReference>
<evidence type="ECO:0000256" key="4">
    <source>
        <dbReference type="ARBA" id="ARBA00023277"/>
    </source>
</evidence>
<evidence type="ECO:0008006" key="6">
    <source>
        <dbReference type="Google" id="ProtNLM"/>
    </source>
</evidence>
<dbReference type="CDD" id="cd09019">
    <property type="entry name" value="galactose_mutarotase_like"/>
    <property type="match status" value="1"/>
</dbReference>
<dbReference type="GO" id="GO:0033499">
    <property type="term" value="P:galactose catabolic process via UDP-galactose, Leloir pathway"/>
    <property type="evidence" value="ECO:0007669"/>
    <property type="project" value="TreeGrafter"/>
</dbReference>
<evidence type="ECO:0000256" key="2">
    <source>
        <dbReference type="ARBA" id="ARBA00006206"/>
    </source>
</evidence>
<dbReference type="PANTHER" id="PTHR10091">
    <property type="entry name" value="ALDOSE-1-EPIMERASE"/>
    <property type="match status" value="1"/>
</dbReference>
<keyword evidence="4" id="KW-0119">Carbohydrate metabolism</keyword>
<name>A0A381P1E6_9ZZZZ</name>
<sequence>MSRHFLVFVAALCFPHPSSAQPASDQRASERLQESAFGLMPDGTAVQQFTLRNNSGMTAKIISYGAIVTEIQAPDRDGNTINVVRGSDRLEPYLRGFPAAAVIGRVANRIANARFSIDDVEYRVTVNNRGKHHIHGGDRGFARVVWDAVALPLTENEAGVRLTYLSVDGEDGYPGNVTATVTYTLTDDNELRLDYSATTDRPTIISMTNHAYFDLGGNGDWSTHELWLNADRYTLADDELIPTGEIVSVTGTPLDFTTPEFIGARVDQIREPVEGFYDHNFVINSGGGAVVLVARVRELTSGRVMEVRTDRPAVQLYTGNPVGFCLETQIHPDAINHENFPSPIVRPGTPFESTTIFTFSTE</sequence>
<dbReference type="InterPro" id="IPR008183">
    <property type="entry name" value="Aldose_1/G6P_1-epimerase"/>
</dbReference>
<evidence type="ECO:0000256" key="1">
    <source>
        <dbReference type="ARBA" id="ARBA00005028"/>
    </source>
</evidence>
<dbReference type="UniPathway" id="UPA00242"/>
<dbReference type="InterPro" id="IPR014718">
    <property type="entry name" value="GH-type_carb-bd"/>
</dbReference>
<evidence type="ECO:0000256" key="3">
    <source>
        <dbReference type="ARBA" id="ARBA00023235"/>
    </source>
</evidence>
<dbReference type="PANTHER" id="PTHR10091:SF0">
    <property type="entry name" value="GALACTOSE MUTAROTASE"/>
    <property type="match status" value="1"/>
</dbReference>
<comment type="pathway">
    <text evidence="1">Carbohydrate metabolism; hexose metabolism.</text>
</comment>
<gene>
    <name evidence="5" type="ORF">METZ01_LOCUS12862</name>
</gene>
<dbReference type="AlphaFoldDB" id="A0A381P1E6"/>
<dbReference type="EMBL" id="UINC01000713">
    <property type="protein sequence ID" value="SUZ60008.1"/>
    <property type="molecule type" value="Genomic_DNA"/>
</dbReference>
<dbReference type="InterPro" id="IPR011013">
    <property type="entry name" value="Gal_mutarotase_sf_dom"/>
</dbReference>
<keyword evidence="3" id="KW-0413">Isomerase</keyword>
<dbReference type="Pfam" id="PF01263">
    <property type="entry name" value="Aldose_epim"/>
    <property type="match status" value="1"/>
</dbReference>
<protein>
    <recommendedName>
        <fullName evidence="6">Aldose 1-epimerase</fullName>
    </recommendedName>
</protein>
<dbReference type="GO" id="GO:0006006">
    <property type="term" value="P:glucose metabolic process"/>
    <property type="evidence" value="ECO:0007669"/>
    <property type="project" value="TreeGrafter"/>
</dbReference>